<evidence type="ECO:0000313" key="2">
    <source>
        <dbReference type="Proteomes" id="UP000663848"/>
    </source>
</evidence>
<evidence type="ECO:0000313" key="1">
    <source>
        <dbReference type="EMBL" id="CAF5038138.1"/>
    </source>
</evidence>
<reference evidence="1" key="1">
    <citation type="submission" date="2021-02" db="EMBL/GenBank/DDBJ databases">
        <authorList>
            <person name="Nowell W R."/>
        </authorList>
    </citation>
    <scope>NUCLEOTIDE SEQUENCE</scope>
</reference>
<feature type="non-terminal residue" evidence="1">
    <location>
        <position position="14"/>
    </location>
</feature>
<accession>A0A822BXQ5</accession>
<dbReference type="EMBL" id="CAJOBR010045875">
    <property type="protein sequence ID" value="CAF5038138.1"/>
    <property type="molecule type" value="Genomic_DNA"/>
</dbReference>
<comment type="caution">
    <text evidence="1">The sequence shown here is derived from an EMBL/GenBank/DDBJ whole genome shotgun (WGS) entry which is preliminary data.</text>
</comment>
<dbReference type="Proteomes" id="UP000663848">
    <property type="component" value="Unassembled WGS sequence"/>
</dbReference>
<organism evidence="1 2">
    <name type="scientific">Rotaria socialis</name>
    <dbReference type="NCBI Taxonomy" id="392032"/>
    <lineage>
        <taxon>Eukaryota</taxon>
        <taxon>Metazoa</taxon>
        <taxon>Spiralia</taxon>
        <taxon>Gnathifera</taxon>
        <taxon>Rotifera</taxon>
        <taxon>Eurotatoria</taxon>
        <taxon>Bdelloidea</taxon>
        <taxon>Philodinida</taxon>
        <taxon>Philodinidae</taxon>
        <taxon>Rotaria</taxon>
    </lineage>
</organism>
<gene>
    <name evidence="1" type="ORF">QYT958_LOCUS41180</name>
</gene>
<sequence length="14" mass="1589">MEVLTSQTQPQQAK</sequence>
<name>A0A822BXQ5_9BILA</name>
<protein>
    <submittedName>
        <fullName evidence="1">Uncharacterized protein</fullName>
    </submittedName>
</protein>
<proteinExistence type="predicted"/>